<dbReference type="InterPro" id="IPR037171">
    <property type="entry name" value="NagB/RpiA_transferase-like"/>
</dbReference>
<feature type="domain" description="Sugar-binding" evidence="5">
    <location>
        <begin position="73"/>
        <end position="320"/>
    </location>
</feature>
<dbReference type="AlphaFoldDB" id="A0A542E373"/>
<dbReference type="RefSeq" id="WP_141849015.1">
    <property type="nucleotide sequence ID" value="NZ_BAAAPR010000009.1"/>
</dbReference>
<dbReference type="InterPro" id="IPR036388">
    <property type="entry name" value="WH-like_DNA-bd_sf"/>
</dbReference>
<dbReference type="Pfam" id="PF04198">
    <property type="entry name" value="Sugar-bind"/>
    <property type="match status" value="1"/>
</dbReference>
<dbReference type="PANTHER" id="PTHR34294">
    <property type="entry name" value="TRANSCRIPTIONAL REGULATOR-RELATED"/>
    <property type="match status" value="1"/>
</dbReference>
<dbReference type="Proteomes" id="UP000317893">
    <property type="component" value="Unassembled WGS sequence"/>
</dbReference>
<accession>A0A542E373</accession>
<sequence length="330" mass="34417">METTTSAPSGTAGPAQLVLMATVARRHYVDGRSKIEIADELGISRFKVARLLDAALATGLVRIEIGHPGSIDVDLSGRLREHLSLRTAIVVGTAEQDAGALREVLGTAAGELLTETVTRDDVLGLAWARAVATTVAHVGPLPPVPVVQLTGSLPREDLAATSIEIVRELARHTGGEVSFFYAPFLLPDAATARTLRDQPDIARAHGRFPSVTKAVIGLGRFAAGQSTIYDALDDDARAALEGAGAVADLSGVFLDAEGRVVGRDLTARMICMDADELAHVQDVLAVPYGAAKAPAVLAAARSGLVTTLVTHTAMATELLAQPPVRRPGRG</sequence>
<name>A0A542E373_9MICO</name>
<dbReference type="Gene3D" id="1.10.10.10">
    <property type="entry name" value="Winged helix-like DNA-binding domain superfamily/Winged helix DNA-binding domain"/>
    <property type="match status" value="1"/>
</dbReference>
<evidence type="ECO:0000256" key="2">
    <source>
        <dbReference type="ARBA" id="ARBA00023015"/>
    </source>
</evidence>
<comment type="similarity">
    <text evidence="1">Belongs to the SorC transcriptional regulatory family.</text>
</comment>
<gene>
    <name evidence="6" type="ORF">FB458_2797</name>
</gene>
<dbReference type="InterPro" id="IPR007324">
    <property type="entry name" value="Sugar-bd_dom_put"/>
</dbReference>
<keyword evidence="2" id="KW-0805">Transcription regulation</keyword>
<dbReference type="GO" id="GO:0030246">
    <property type="term" value="F:carbohydrate binding"/>
    <property type="evidence" value="ECO:0007669"/>
    <property type="project" value="InterPro"/>
</dbReference>
<evidence type="ECO:0000313" key="7">
    <source>
        <dbReference type="Proteomes" id="UP000317893"/>
    </source>
</evidence>
<evidence type="ECO:0000259" key="5">
    <source>
        <dbReference type="Pfam" id="PF04198"/>
    </source>
</evidence>
<dbReference type="SUPFAM" id="SSF100950">
    <property type="entry name" value="NagB/RpiA/CoA transferase-like"/>
    <property type="match status" value="1"/>
</dbReference>
<evidence type="ECO:0000256" key="3">
    <source>
        <dbReference type="ARBA" id="ARBA00023125"/>
    </source>
</evidence>
<keyword evidence="4" id="KW-0804">Transcription</keyword>
<dbReference type="OrthoDB" id="186585at2"/>
<proteinExistence type="inferred from homology"/>
<protein>
    <submittedName>
        <fullName evidence="6">Transcriptional regulator</fullName>
    </submittedName>
</protein>
<keyword evidence="7" id="KW-1185">Reference proteome</keyword>
<keyword evidence="3" id="KW-0238">DNA-binding</keyword>
<reference evidence="6 7" key="1">
    <citation type="submission" date="2019-06" db="EMBL/GenBank/DDBJ databases">
        <title>Sequencing the genomes of 1000 actinobacteria strains.</title>
        <authorList>
            <person name="Klenk H.-P."/>
        </authorList>
    </citation>
    <scope>NUCLEOTIDE SEQUENCE [LARGE SCALE GENOMIC DNA]</scope>
    <source>
        <strain evidence="6 7">DSM 18607</strain>
    </source>
</reference>
<dbReference type="PANTHER" id="PTHR34294:SF1">
    <property type="entry name" value="TRANSCRIPTIONAL REGULATOR LSRR"/>
    <property type="match status" value="1"/>
</dbReference>
<dbReference type="InterPro" id="IPR051054">
    <property type="entry name" value="SorC_transcr_regulators"/>
</dbReference>
<dbReference type="GO" id="GO:0003677">
    <property type="term" value="F:DNA binding"/>
    <property type="evidence" value="ECO:0007669"/>
    <property type="project" value="UniProtKB-KW"/>
</dbReference>
<organism evidence="6 7">
    <name type="scientific">Lapillicoccus jejuensis</name>
    <dbReference type="NCBI Taxonomy" id="402171"/>
    <lineage>
        <taxon>Bacteria</taxon>
        <taxon>Bacillati</taxon>
        <taxon>Actinomycetota</taxon>
        <taxon>Actinomycetes</taxon>
        <taxon>Micrococcales</taxon>
        <taxon>Intrasporangiaceae</taxon>
        <taxon>Lapillicoccus</taxon>
    </lineage>
</organism>
<comment type="caution">
    <text evidence="6">The sequence shown here is derived from an EMBL/GenBank/DDBJ whole genome shotgun (WGS) entry which is preliminary data.</text>
</comment>
<dbReference type="Gene3D" id="3.40.50.1360">
    <property type="match status" value="1"/>
</dbReference>
<evidence type="ECO:0000256" key="1">
    <source>
        <dbReference type="ARBA" id="ARBA00010466"/>
    </source>
</evidence>
<evidence type="ECO:0000313" key="6">
    <source>
        <dbReference type="EMBL" id="TQJ09684.1"/>
    </source>
</evidence>
<evidence type="ECO:0000256" key="4">
    <source>
        <dbReference type="ARBA" id="ARBA00023163"/>
    </source>
</evidence>
<dbReference type="EMBL" id="VFMN01000001">
    <property type="protein sequence ID" value="TQJ09684.1"/>
    <property type="molecule type" value="Genomic_DNA"/>
</dbReference>